<proteinExistence type="predicted"/>
<feature type="non-terminal residue" evidence="1">
    <location>
        <position position="301"/>
    </location>
</feature>
<name>X0ZQM8_9ZZZZ</name>
<protein>
    <submittedName>
        <fullName evidence="1">Uncharacterized protein</fullName>
    </submittedName>
</protein>
<dbReference type="AlphaFoldDB" id="X0ZQM8"/>
<dbReference type="EMBL" id="BART01006929">
    <property type="protein sequence ID" value="GAG71664.1"/>
    <property type="molecule type" value="Genomic_DNA"/>
</dbReference>
<sequence>MRKTYEEFNIFLGNMKDILGLGVVRKDLTSKVIDPITFFDRNKPDFLYQDYLNIYEIEIEFFENIYIYSYIFNTLVRNFNLYNYALILNFKQTKNAKNKRKIVEDYNRNPNKKKYKKFNDSLKFYLNFKHNKLEGEYIVDNKNITTIPNALNIYHSYIRQMLEDNNINHDYFISIFKADLEYGTIIPFNFKFLYKELNKTKIKIPKDPKIVDYSSSVKGAVLFHGKAHNLHTLPDLISGVVDWEYVDIDPNSDPDYILDIYRGNLVGEMGYKKYDYIITQHPPTSKNYDVIKIINSSYVLR</sequence>
<comment type="caution">
    <text evidence="1">The sequence shown here is derived from an EMBL/GenBank/DDBJ whole genome shotgun (WGS) entry which is preliminary data.</text>
</comment>
<evidence type="ECO:0000313" key="1">
    <source>
        <dbReference type="EMBL" id="GAG71664.1"/>
    </source>
</evidence>
<reference evidence="1" key="1">
    <citation type="journal article" date="2014" name="Front. Microbiol.">
        <title>High frequency of phylogenetically diverse reductive dehalogenase-homologous genes in deep subseafloor sedimentary metagenomes.</title>
        <authorList>
            <person name="Kawai M."/>
            <person name="Futagami T."/>
            <person name="Toyoda A."/>
            <person name="Takaki Y."/>
            <person name="Nishi S."/>
            <person name="Hori S."/>
            <person name="Arai W."/>
            <person name="Tsubouchi T."/>
            <person name="Morono Y."/>
            <person name="Uchiyama I."/>
            <person name="Ito T."/>
            <person name="Fujiyama A."/>
            <person name="Inagaki F."/>
            <person name="Takami H."/>
        </authorList>
    </citation>
    <scope>NUCLEOTIDE SEQUENCE</scope>
    <source>
        <strain evidence="1">Expedition CK06-06</strain>
    </source>
</reference>
<organism evidence="1">
    <name type="scientific">marine sediment metagenome</name>
    <dbReference type="NCBI Taxonomy" id="412755"/>
    <lineage>
        <taxon>unclassified sequences</taxon>
        <taxon>metagenomes</taxon>
        <taxon>ecological metagenomes</taxon>
    </lineage>
</organism>
<accession>X0ZQM8</accession>
<gene>
    <name evidence="1" type="ORF">S01H4_15804</name>
</gene>